<reference evidence="2 3" key="1">
    <citation type="journal article" date="2015" name="Stand. Genomic Sci.">
        <title>Genomic Encyclopedia of Bacterial and Archaeal Type Strains, Phase III: the genomes of soil and plant-associated and newly described type strains.</title>
        <authorList>
            <person name="Whitman W.B."/>
            <person name="Woyke T."/>
            <person name="Klenk H.P."/>
            <person name="Zhou Y."/>
            <person name="Lilburn T.G."/>
            <person name="Beck B.J."/>
            <person name="De Vos P."/>
            <person name="Vandamme P."/>
            <person name="Eisen J.A."/>
            <person name="Garrity G."/>
            <person name="Hugenholtz P."/>
            <person name="Kyrpides N.C."/>
        </authorList>
    </citation>
    <scope>NUCLEOTIDE SEQUENCE [LARGE SCALE GENOMIC DNA]</scope>
    <source>
        <strain evidence="2 3">CGMCC 1.10116</strain>
    </source>
</reference>
<keyword evidence="1" id="KW-0479">Metal-binding</keyword>
<dbReference type="GO" id="GO:0046872">
    <property type="term" value="F:metal ion binding"/>
    <property type="evidence" value="ECO:0007669"/>
    <property type="project" value="UniProtKB-KW"/>
</dbReference>
<feature type="binding site" evidence="1">
    <location>
        <position position="19"/>
    </location>
    <ligand>
        <name>Zn(2+)</name>
        <dbReference type="ChEBI" id="CHEBI:29105"/>
    </ligand>
</feature>
<gene>
    <name evidence="2" type="ORF">IQ10_01180</name>
</gene>
<dbReference type="EMBL" id="VLKZ01000003">
    <property type="protein sequence ID" value="TWI57851.1"/>
    <property type="molecule type" value="Genomic_DNA"/>
</dbReference>
<evidence type="ECO:0000313" key="2">
    <source>
        <dbReference type="EMBL" id="TWI57851.1"/>
    </source>
</evidence>
<evidence type="ECO:0000313" key="3">
    <source>
        <dbReference type="Proteomes" id="UP000315711"/>
    </source>
</evidence>
<comment type="caution">
    <text evidence="2">The sequence shown here is derived from an EMBL/GenBank/DDBJ whole genome shotgun (WGS) entry which is preliminary data.</text>
</comment>
<keyword evidence="3" id="KW-1185">Reference proteome</keyword>
<keyword evidence="1" id="KW-0862">Zinc</keyword>
<dbReference type="PANTHER" id="PTHR30037">
    <property type="entry name" value="DNA-3-METHYLADENINE GLYCOSYLASE 1"/>
    <property type="match status" value="1"/>
</dbReference>
<dbReference type="Proteomes" id="UP000315711">
    <property type="component" value="Unassembled WGS sequence"/>
</dbReference>
<dbReference type="AlphaFoldDB" id="A0A562QM69"/>
<dbReference type="InterPro" id="IPR052891">
    <property type="entry name" value="DNA-3mA_glycosylase"/>
</dbReference>
<organism evidence="2 3">
    <name type="scientific">Halalkalibacter nanhaiisediminis</name>
    <dbReference type="NCBI Taxonomy" id="688079"/>
    <lineage>
        <taxon>Bacteria</taxon>
        <taxon>Bacillati</taxon>
        <taxon>Bacillota</taxon>
        <taxon>Bacilli</taxon>
        <taxon>Bacillales</taxon>
        <taxon>Bacillaceae</taxon>
        <taxon>Halalkalibacter</taxon>
    </lineage>
</organism>
<sequence>MTITRCQWCQGDPLLEEYHDHDWGKQVVTNEGLFEALTLEVFQSGLSWRTVLHKRERFRQVFHGFSPAKVASFTDENIEKLLADEGIIRHRKKIEATIKNAKIVQGLIEEFGSFRTWIDQLEHDQESKVKKLGATFRYVGPTTATSYFEAIGEWQPKHDETCDWFEGT</sequence>
<dbReference type="Pfam" id="PF03352">
    <property type="entry name" value="Adenine_glyco"/>
    <property type="match status" value="1"/>
</dbReference>
<dbReference type="InterPro" id="IPR005019">
    <property type="entry name" value="Adenine_glyco"/>
</dbReference>
<name>A0A562QM69_9BACI</name>
<dbReference type="PANTHER" id="PTHR30037:SF4">
    <property type="entry name" value="DNA-3-METHYLADENINE GLYCOSYLASE I"/>
    <property type="match status" value="1"/>
</dbReference>
<proteinExistence type="predicted"/>
<dbReference type="RefSeq" id="WP_242009766.1">
    <property type="nucleotide sequence ID" value="NZ_VLKZ01000003.1"/>
</dbReference>
<feature type="binding site" evidence="1">
    <location>
        <position position="6"/>
    </location>
    <ligand>
        <name>Zn(2+)</name>
        <dbReference type="ChEBI" id="CHEBI:29105"/>
    </ligand>
</feature>
<dbReference type="GO" id="GO:0008725">
    <property type="term" value="F:DNA-3-methyladenine glycosylase activity"/>
    <property type="evidence" value="ECO:0007669"/>
    <property type="project" value="InterPro"/>
</dbReference>
<dbReference type="InterPro" id="IPR011257">
    <property type="entry name" value="DNA_glycosylase"/>
</dbReference>
<dbReference type="Gene3D" id="1.10.340.30">
    <property type="entry name" value="Hypothetical protein, domain 2"/>
    <property type="match status" value="1"/>
</dbReference>
<protein>
    <submittedName>
        <fullName evidence="2">DNA-3-methyladenine glycosylase I</fullName>
    </submittedName>
</protein>
<dbReference type="GO" id="GO:0006284">
    <property type="term" value="P:base-excision repair"/>
    <property type="evidence" value="ECO:0007669"/>
    <property type="project" value="InterPro"/>
</dbReference>
<accession>A0A562QM69</accession>
<evidence type="ECO:0000256" key="1">
    <source>
        <dbReference type="PIRSR" id="PIRSR605019-1"/>
    </source>
</evidence>
<dbReference type="SUPFAM" id="SSF48150">
    <property type="entry name" value="DNA-glycosylase"/>
    <property type="match status" value="1"/>
</dbReference>